<gene>
    <name evidence="1" type="ORF">GSTENG00031253001</name>
</gene>
<evidence type="ECO:0000313" key="1">
    <source>
        <dbReference type="EMBL" id="CAG09817.1"/>
    </source>
</evidence>
<proteinExistence type="predicted"/>
<reference evidence="1" key="2">
    <citation type="submission" date="2004-02" db="EMBL/GenBank/DDBJ databases">
        <authorList>
            <consortium name="Genoscope"/>
            <consortium name="Whitehead Institute Centre for Genome Research"/>
        </authorList>
    </citation>
    <scope>NUCLEOTIDE SEQUENCE</scope>
</reference>
<dbReference type="EMBL" id="CAAE01015008">
    <property type="protein sequence ID" value="CAG09817.1"/>
    <property type="molecule type" value="Genomic_DNA"/>
</dbReference>
<protein>
    <submittedName>
        <fullName evidence="1">(spotted green pufferfish) hypothetical protein</fullName>
    </submittedName>
</protein>
<accession>Q4RP65</accession>
<dbReference type="AlphaFoldDB" id="Q4RP65"/>
<dbReference type="KEGG" id="tng:GSTEN00031253G001"/>
<name>Q4RP65_TETNG</name>
<sequence length="105" mass="11088">MDHCSLPPWPGLITCAGNDTTGDGSQLMKLFTSPYVSSDNSQLITAVKLCAQHILAITRPGRQTEIQKKGMAGSGKGAGLATLAVNVSLRMDYPSTLLPPSMLNE</sequence>
<comment type="caution">
    <text evidence="1">The sequence shown here is derived from an EMBL/GenBank/DDBJ whole genome shotgun (WGS) entry which is preliminary data.</text>
</comment>
<reference evidence="1" key="1">
    <citation type="journal article" date="2004" name="Nature">
        <title>Genome duplication in the teleost fish Tetraodon nigroviridis reveals the early vertebrate proto-karyotype.</title>
        <authorList>
            <person name="Jaillon O."/>
            <person name="Aury J.-M."/>
            <person name="Brunet F."/>
            <person name="Petit J.-L."/>
            <person name="Stange-Thomann N."/>
            <person name="Mauceli E."/>
            <person name="Bouneau L."/>
            <person name="Fischer C."/>
            <person name="Ozouf-Costaz C."/>
            <person name="Bernot A."/>
            <person name="Nicaud S."/>
            <person name="Jaffe D."/>
            <person name="Fisher S."/>
            <person name="Lutfalla G."/>
            <person name="Dossat C."/>
            <person name="Segurens B."/>
            <person name="Dasilva C."/>
            <person name="Salanoubat M."/>
            <person name="Levy M."/>
            <person name="Boudet N."/>
            <person name="Castellano S."/>
            <person name="Anthouard V."/>
            <person name="Jubin C."/>
            <person name="Castelli V."/>
            <person name="Katinka M."/>
            <person name="Vacherie B."/>
            <person name="Biemont C."/>
            <person name="Skalli Z."/>
            <person name="Cattolico L."/>
            <person name="Poulain J."/>
            <person name="De Berardinis V."/>
            <person name="Cruaud C."/>
            <person name="Duprat S."/>
            <person name="Brottier P."/>
            <person name="Coutanceau J.-P."/>
            <person name="Gouzy J."/>
            <person name="Parra G."/>
            <person name="Lardier G."/>
            <person name="Chapple C."/>
            <person name="McKernan K.J."/>
            <person name="McEwan P."/>
            <person name="Bosak S."/>
            <person name="Kellis M."/>
            <person name="Volff J.-N."/>
            <person name="Guigo R."/>
            <person name="Zody M.C."/>
            <person name="Mesirov J."/>
            <person name="Lindblad-Toh K."/>
            <person name="Birren B."/>
            <person name="Nusbaum C."/>
            <person name="Kahn D."/>
            <person name="Robinson-Rechavi M."/>
            <person name="Laudet V."/>
            <person name="Schachter V."/>
            <person name="Quetier F."/>
            <person name="Saurin W."/>
            <person name="Scarpelli C."/>
            <person name="Wincker P."/>
            <person name="Lander E.S."/>
            <person name="Weissenbach J."/>
            <person name="Roest Crollius H."/>
        </authorList>
    </citation>
    <scope>NUCLEOTIDE SEQUENCE [LARGE SCALE GENOMIC DNA]</scope>
</reference>
<organism evidence="1">
    <name type="scientific">Tetraodon nigroviridis</name>
    <name type="common">Spotted green pufferfish</name>
    <name type="synonym">Chelonodon nigroviridis</name>
    <dbReference type="NCBI Taxonomy" id="99883"/>
    <lineage>
        <taxon>Eukaryota</taxon>
        <taxon>Metazoa</taxon>
        <taxon>Chordata</taxon>
        <taxon>Craniata</taxon>
        <taxon>Vertebrata</taxon>
        <taxon>Euteleostomi</taxon>
        <taxon>Actinopterygii</taxon>
        <taxon>Neopterygii</taxon>
        <taxon>Teleostei</taxon>
        <taxon>Neoteleostei</taxon>
        <taxon>Acanthomorphata</taxon>
        <taxon>Eupercaria</taxon>
        <taxon>Tetraodontiformes</taxon>
        <taxon>Tetradontoidea</taxon>
        <taxon>Tetraodontidae</taxon>
        <taxon>Tetraodon</taxon>
    </lineage>
</organism>